<name>A0AAD8UA33_GLOAC</name>
<evidence type="ECO:0000313" key="8">
    <source>
        <dbReference type="EMBL" id="KAK1715513.1"/>
    </source>
</evidence>
<keyword evidence="4" id="KW-0804">Transcription</keyword>
<keyword evidence="3" id="KW-0805">Transcription regulation</keyword>
<feature type="region of interest" description="Disordered" evidence="6">
    <location>
        <begin position="64"/>
        <end position="101"/>
    </location>
</feature>
<keyword evidence="9" id="KW-1185">Reference proteome</keyword>
<evidence type="ECO:0000313" key="9">
    <source>
        <dbReference type="Proteomes" id="UP001244207"/>
    </source>
</evidence>
<dbReference type="Pfam" id="PF00172">
    <property type="entry name" value="Zn_clus"/>
    <property type="match status" value="1"/>
</dbReference>
<feature type="region of interest" description="Disordered" evidence="6">
    <location>
        <begin position="347"/>
        <end position="377"/>
    </location>
</feature>
<reference evidence="8" key="1">
    <citation type="submission" date="2021-12" db="EMBL/GenBank/DDBJ databases">
        <title>Comparative genomics, transcriptomics and evolutionary studies reveal genomic signatures of adaptation to plant cell wall in hemibiotrophic fungi.</title>
        <authorList>
            <consortium name="DOE Joint Genome Institute"/>
            <person name="Baroncelli R."/>
            <person name="Diaz J.F."/>
            <person name="Benocci T."/>
            <person name="Peng M."/>
            <person name="Battaglia E."/>
            <person name="Haridas S."/>
            <person name="Andreopoulos W."/>
            <person name="Labutti K."/>
            <person name="Pangilinan J."/>
            <person name="Floch G.L."/>
            <person name="Makela M.R."/>
            <person name="Henrissat B."/>
            <person name="Grigoriev I.V."/>
            <person name="Crouch J.A."/>
            <person name="De Vries R.P."/>
            <person name="Sukno S.A."/>
            <person name="Thon M.R."/>
        </authorList>
    </citation>
    <scope>NUCLEOTIDE SEQUENCE</scope>
    <source>
        <strain evidence="8">CBS 112980</strain>
    </source>
</reference>
<feature type="region of interest" description="Disordered" evidence="6">
    <location>
        <begin position="625"/>
        <end position="645"/>
    </location>
</feature>
<comment type="subcellular location">
    <subcellularLocation>
        <location evidence="1">Nucleus</location>
    </subcellularLocation>
</comment>
<dbReference type="PANTHER" id="PTHR47338">
    <property type="entry name" value="ZN(II)2CYS6 TRANSCRIPTION FACTOR (EUROFUNG)-RELATED"/>
    <property type="match status" value="1"/>
</dbReference>
<dbReference type="InterPro" id="IPR001138">
    <property type="entry name" value="Zn2Cys6_DnaBD"/>
</dbReference>
<gene>
    <name evidence="8" type="ORF">BDZ83DRAFT_734272</name>
</gene>
<feature type="compositionally biased region" description="Polar residues" evidence="6">
    <location>
        <begin position="349"/>
        <end position="366"/>
    </location>
</feature>
<evidence type="ECO:0000256" key="5">
    <source>
        <dbReference type="ARBA" id="ARBA00023242"/>
    </source>
</evidence>
<dbReference type="GO" id="GO:0000981">
    <property type="term" value="F:DNA-binding transcription factor activity, RNA polymerase II-specific"/>
    <property type="evidence" value="ECO:0007669"/>
    <property type="project" value="InterPro"/>
</dbReference>
<dbReference type="Proteomes" id="UP001244207">
    <property type="component" value="Unassembled WGS sequence"/>
</dbReference>
<feature type="compositionally biased region" description="Basic and acidic residues" evidence="6">
    <location>
        <begin position="272"/>
        <end position="282"/>
    </location>
</feature>
<dbReference type="EMBL" id="JAHMHS010000122">
    <property type="protein sequence ID" value="KAK1715513.1"/>
    <property type="molecule type" value="Genomic_DNA"/>
</dbReference>
<protein>
    <recommendedName>
        <fullName evidence="7">Zn(2)-C6 fungal-type domain-containing protein</fullName>
    </recommendedName>
</protein>
<dbReference type="GO" id="GO:0005634">
    <property type="term" value="C:nucleus"/>
    <property type="evidence" value="ECO:0007669"/>
    <property type="project" value="UniProtKB-SubCell"/>
</dbReference>
<dbReference type="PANTHER" id="PTHR47338:SF5">
    <property type="entry name" value="ZN(II)2CYS6 TRANSCRIPTION FACTOR (EUROFUNG)"/>
    <property type="match status" value="1"/>
</dbReference>
<evidence type="ECO:0000256" key="4">
    <source>
        <dbReference type="ARBA" id="ARBA00023163"/>
    </source>
</evidence>
<sequence>MSSESLQIPGADHLTSGNASSHPESDAGKLRVCDHCRIKKIKCDQVRPACGNCQTRLVSCSYTKRRRKPGPPKGCTKRLKRSTFTGSTASSERSSSGRVPDTTICTDGSDYITSRASNRIRTNGDVSLVSWPENVLGRPLSYGPNVSLEIETYLLDLYFKHIQPNYPLLDTCPDRRLRSALHMSSRLKMALFTVSSRFATPGVMPWSPEDFAQRAKCLSNDSELSVDELKASFLLCLHAMSDSLTWATVTETTKITRMADLYYTMRLGGQRKESGRNFHRNDEEDAGGGDGLAARRRDGADDLDAEMEEWNRVWWCIYRLDSCCCAITASPNAISNRLEEKIKLASEPPTESITQPFFDSEQNQDLSQHESRNRSTHTKAWRTMKTIFSQPACTNQALYLGVCTFVRFVTELRSLVKCSGTRGLENRLRELESDSAATAFALPSWYFQPVRNLSVGETGEDHASRLKNLLVWSCSDLLLAICAVEMSSSSTTAALDLTAHWHSILAKANDAAEVVGKWKPAYLDVVDPLCSYIVLLVGAIFSLQRALSSEISLYSSQLDLLELFLEQIGTRWPIANRLGKSLQSIQRNLSSGKSTCTLETALTYVRQLTHPFDGQPIHPVLKGDVSGASTSGSTEARETGNGGYPANTYEEGYGHYYDLDGIDFTSLERIFGDMDPMDMLLQAGS</sequence>
<dbReference type="RefSeq" id="XP_060360312.1">
    <property type="nucleotide sequence ID" value="XM_060512939.1"/>
</dbReference>
<keyword evidence="2" id="KW-0479">Metal-binding</keyword>
<feature type="region of interest" description="Disordered" evidence="6">
    <location>
        <begin position="1"/>
        <end position="27"/>
    </location>
</feature>
<dbReference type="SMART" id="SM00066">
    <property type="entry name" value="GAL4"/>
    <property type="match status" value="1"/>
</dbReference>
<dbReference type="Gene3D" id="4.10.240.10">
    <property type="entry name" value="Zn(2)-C6 fungal-type DNA-binding domain"/>
    <property type="match status" value="1"/>
</dbReference>
<evidence type="ECO:0000256" key="2">
    <source>
        <dbReference type="ARBA" id="ARBA00022723"/>
    </source>
</evidence>
<dbReference type="CDD" id="cd12148">
    <property type="entry name" value="fungal_TF_MHR"/>
    <property type="match status" value="1"/>
</dbReference>
<evidence type="ECO:0000256" key="3">
    <source>
        <dbReference type="ARBA" id="ARBA00023015"/>
    </source>
</evidence>
<dbReference type="InterPro" id="IPR050815">
    <property type="entry name" value="TF_fung"/>
</dbReference>
<dbReference type="InterPro" id="IPR036864">
    <property type="entry name" value="Zn2-C6_fun-type_DNA-bd_sf"/>
</dbReference>
<dbReference type="GeneID" id="85396837"/>
<dbReference type="SUPFAM" id="SSF57701">
    <property type="entry name" value="Zn2/Cys6 DNA-binding domain"/>
    <property type="match status" value="1"/>
</dbReference>
<dbReference type="CDD" id="cd00067">
    <property type="entry name" value="GAL4"/>
    <property type="match status" value="1"/>
</dbReference>
<dbReference type="PROSITE" id="PS50048">
    <property type="entry name" value="ZN2_CY6_FUNGAL_2"/>
    <property type="match status" value="1"/>
</dbReference>
<dbReference type="PROSITE" id="PS00463">
    <property type="entry name" value="ZN2_CY6_FUNGAL_1"/>
    <property type="match status" value="1"/>
</dbReference>
<feature type="domain" description="Zn(2)-C6 fungal-type" evidence="7">
    <location>
        <begin position="32"/>
        <end position="62"/>
    </location>
</feature>
<feature type="region of interest" description="Disordered" evidence="6">
    <location>
        <begin position="272"/>
        <end position="294"/>
    </location>
</feature>
<keyword evidence="5" id="KW-0539">Nucleus</keyword>
<proteinExistence type="predicted"/>
<feature type="compositionally biased region" description="Basic residues" evidence="6">
    <location>
        <begin position="64"/>
        <end position="81"/>
    </location>
</feature>
<evidence type="ECO:0000256" key="1">
    <source>
        <dbReference type="ARBA" id="ARBA00004123"/>
    </source>
</evidence>
<accession>A0AAD8UA33</accession>
<evidence type="ECO:0000256" key="6">
    <source>
        <dbReference type="SAM" id="MobiDB-lite"/>
    </source>
</evidence>
<organism evidence="8 9">
    <name type="scientific">Glomerella acutata</name>
    <name type="common">Colletotrichum acutatum</name>
    <dbReference type="NCBI Taxonomy" id="27357"/>
    <lineage>
        <taxon>Eukaryota</taxon>
        <taxon>Fungi</taxon>
        <taxon>Dikarya</taxon>
        <taxon>Ascomycota</taxon>
        <taxon>Pezizomycotina</taxon>
        <taxon>Sordariomycetes</taxon>
        <taxon>Hypocreomycetidae</taxon>
        <taxon>Glomerellales</taxon>
        <taxon>Glomerellaceae</taxon>
        <taxon>Colletotrichum</taxon>
        <taxon>Colletotrichum acutatum species complex</taxon>
    </lineage>
</organism>
<comment type="caution">
    <text evidence="8">The sequence shown here is derived from an EMBL/GenBank/DDBJ whole genome shotgun (WGS) entry which is preliminary data.</text>
</comment>
<feature type="compositionally biased region" description="Low complexity" evidence="6">
    <location>
        <begin position="85"/>
        <end position="98"/>
    </location>
</feature>
<evidence type="ECO:0000259" key="7">
    <source>
        <dbReference type="PROSITE" id="PS50048"/>
    </source>
</evidence>
<dbReference type="GO" id="GO:0008270">
    <property type="term" value="F:zinc ion binding"/>
    <property type="evidence" value="ECO:0007669"/>
    <property type="project" value="InterPro"/>
</dbReference>
<dbReference type="AlphaFoldDB" id="A0AAD8UA33"/>